<dbReference type="HOGENOM" id="CLU_3358403_0_0_10"/>
<proteinExistence type="predicted"/>
<dbReference type="AlphaFoldDB" id="H6KZJ6"/>
<evidence type="ECO:0000313" key="2">
    <source>
        <dbReference type="Proteomes" id="UP000007519"/>
    </source>
</evidence>
<dbReference type="STRING" id="984262.SGRA_3044"/>
<dbReference type="EMBL" id="CP002831">
    <property type="protein sequence ID" value="AFC25772.1"/>
    <property type="molecule type" value="Genomic_DNA"/>
</dbReference>
<reference evidence="1 2" key="1">
    <citation type="journal article" date="2012" name="Stand. Genomic Sci.">
        <title>Complete genome sequencing and analysis of Saprospira grandis str. Lewin, a predatory marine bacterium.</title>
        <authorList>
            <person name="Saw J.H."/>
            <person name="Yuryev A."/>
            <person name="Kanbe M."/>
            <person name="Hou S."/>
            <person name="Young A.G."/>
            <person name="Aizawa S."/>
            <person name="Alam M."/>
        </authorList>
    </citation>
    <scope>NUCLEOTIDE SEQUENCE [LARGE SCALE GENOMIC DNA]</scope>
    <source>
        <strain evidence="1 2">Lewin</strain>
    </source>
</reference>
<keyword evidence="2" id="KW-1185">Reference proteome</keyword>
<accession>H6KZJ6</accession>
<dbReference type="Proteomes" id="UP000007519">
    <property type="component" value="Chromosome"/>
</dbReference>
<organism evidence="1 2">
    <name type="scientific">Saprospira grandis (strain Lewin)</name>
    <dbReference type="NCBI Taxonomy" id="984262"/>
    <lineage>
        <taxon>Bacteria</taxon>
        <taxon>Pseudomonadati</taxon>
        <taxon>Bacteroidota</taxon>
        <taxon>Saprospiria</taxon>
        <taxon>Saprospirales</taxon>
        <taxon>Saprospiraceae</taxon>
        <taxon>Saprospira</taxon>
    </lineage>
</organism>
<evidence type="ECO:0000313" key="1">
    <source>
        <dbReference type="EMBL" id="AFC25772.1"/>
    </source>
</evidence>
<gene>
    <name evidence="1" type="ordered locus">SGRA_3044</name>
</gene>
<dbReference type="KEGG" id="sgn:SGRA_3044"/>
<sequence length="36" mass="4050">MDALDLVVLRNFGGASVYSKVRKASIYNEGLTHNFY</sequence>
<name>H6KZJ6_SAPGL</name>
<protein>
    <submittedName>
        <fullName evidence="1">Uncharacterized protein</fullName>
    </submittedName>
</protein>